<keyword evidence="2" id="KW-1185">Reference proteome</keyword>
<sequence>MVGARVIAGVIGLGGLAACAGASTGDGPRPETVDRAPFNPEYRGIETRLLEDDLVEFQVAMRGARTGEDVTAYADCAAAQYALIRGFGFARHVRTNVAEEGGVWKGDAVYTVSPGLPRGLSTIDAEVTVANCAETGIPTV</sequence>
<accession>A0ABV7GS69</accession>
<dbReference type="EMBL" id="JBHRTB010000010">
    <property type="protein sequence ID" value="MFC3143181.1"/>
    <property type="molecule type" value="Genomic_DNA"/>
</dbReference>
<name>A0ABV7GS69_9RHOB</name>
<dbReference type="PROSITE" id="PS51257">
    <property type="entry name" value="PROKAR_LIPOPROTEIN"/>
    <property type="match status" value="1"/>
</dbReference>
<organism evidence="1 2">
    <name type="scientific">Psychromarinibacter halotolerans</name>
    <dbReference type="NCBI Taxonomy" id="1775175"/>
    <lineage>
        <taxon>Bacteria</taxon>
        <taxon>Pseudomonadati</taxon>
        <taxon>Pseudomonadota</taxon>
        <taxon>Alphaproteobacteria</taxon>
        <taxon>Rhodobacterales</taxon>
        <taxon>Paracoccaceae</taxon>
        <taxon>Psychromarinibacter</taxon>
    </lineage>
</organism>
<dbReference type="RefSeq" id="WP_275633157.1">
    <property type="nucleotide sequence ID" value="NZ_JARGYD010000004.1"/>
</dbReference>
<proteinExistence type="predicted"/>
<gene>
    <name evidence="1" type="ORF">ACFOGP_10700</name>
</gene>
<evidence type="ECO:0008006" key="3">
    <source>
        <dbReference type="Google" id="ProtNLM"/>
    </source>
</evidence>
<evidence type="ECO:0000313" key="1">
    <source>
        <dbReference type="EMBL" id="MFC3143181.1"/>
    </source>
</evidence>
<reference evidence="2" key="1">
    <citation type="journal article" date="2019" name="Int. J. Syst. Evol. Microbiol.">
        <title>The Global Catalogue of Microorganisms (GCM) 10K type strain sequencing project: providing services to taxonomists for standard genome sequencing and annotation.</title>
        <authorList>
            <consortium name="The Broad Institute Genomics Platform"/>
            <consortium name="The Broad Institute Genome Sequencing Center for Infectious Disease"/>
            <person name="Wu L."/>
            <person name="Ma J."/>
        </authorList>
    </citation>
    <scope>NUCLEOTIDE SEQUENCE [LARGE SCALE GENOMIC DNA]</scope>
    <source>
        <strain evidence="2">KCTC 52366</strain>
    </source>
</reference>
<dbReference type="Proteomes" id="UP001595632">
    <property type="component" value="Unassembled WGS sequence"/>
</dbReference>
<comment type="caution">
    <text evidence="1">The sequence shown here is derived from an EMBL/GenBank/DDBJ whole genome shotgun (WGS) entry which is preliminary data.</text>
</comment>
<evidence type="ECO:0000313" key="2">
    <source>
        <dbReference type="Proteomes" id="UP001595632"/>
    </source>
</evidence>
<protein>
    <recommendedName>
        <fullName evidence="3">Lipoprotein</fullName>
    </recommendedName>
</protein>